<keyword evidence="2" id="KW-0472">Membrane</keyword>
<feature type="compositionally biased region" description="Basic and acidic residues" evidence="1">
    <location>
        <begin position="98"/>
        <end position="107"/>
    </location>
</feature>
<gene>
    <name evidence="3" type="ORF">IMCC3317_42990</name>
</gene>
<evidence type="ECO:0000256" key="2">
    <source>
        <dbReference type="SAM" id="Phobius"/>
    </source>
</evidence>
<name>A0A7L4ZQY9_9FLAO</name>
<dbReference type="AlphaFoldDB" id="A0A7L4ZQY9"/>
<dbReference type="Proteomes" id="UP000464657">
    <property type="component" value="Chromosome"/>
</dbReference>
<dbReference type="EMBL" id="CP019288">
    <property type="protein sequence ID" value="QHI38899.1"/>
    <property type="molecule type" value="Genomic_DNA"/>
</dbReference>
<reference evidence="3 4" key="1">
    <citation type="journal article" date="2013" name="Int. J. Syst. Evol. Microbiol.">
        <title>Kordia antarctica sp. nov., isolated from Antarctic seawater.</title>
        <authorList>
            <person name="Baek K."/>
            <person name="Choi A."/>
            <person name="Kang I."/>
            <person name="Lee K."/>
            <person name="Cho J.C."/>
        </authorList>
    </citation>
    <scope>NUCLEOTIDE SEQUENCE [LARGE SCALE GENOMIC DNA]</scope>
    <source>
        <strain evidence="3 4">IMCC3317</strain>
    </source>
</reference>
<protein>
    <submittedName>
        <fullName evidence="3">Uncharacterized protein</fullName>
    </submittedName>
</protein>
<evidence type="ECO:0000313" key="4">
    <source>
        <dbReference type="Proteomes" id="UP000464657"/>
    </source>
</evidence>
<keyword evidence="2" id="KW-0812">Transmembrane</keyword>
<feature type="transmembrane region" description="Helical" evidence="2">
    <location>
        <begin position="66"/>
        <end position="87"/>
    </location>
</feature>
<keyword evidence="2" id="KW-1133">Transmembrane helix</keyword>
<keyword evidence="4" id="KW-1185">Reference proteome</keyword>
<accession>A0A7L4ZQY9</accession>
<proteinExistence type="predicted"/>
<evidence type="ECO:0000313" key="3">
    <source>
        <dbReference type="EMBL" id="QHI38899.1"/>
    </source>
</evidence>
<feature type="transmembrane region" description="Helical" evidence="2">
    <location>
        <begin position="26"/>
        <end position="54"/>
    </location>
</feature>
<sequence>MIEIVIIILIGKQFFQLAKKYNQKLAWIYGVLGVFSYYGGAFIAGIILGIYIEFTGEDPFAGVSDLILGLIFIPIGAFFCWGTYQLFKKKWHKEYAEEERKKPKISDIGKPGQDFTQTKNDGDWRI</sequence>
<organism evidence="3 4">
    <name type="scientific">Kordia antarctica</name>
    <dbReference type="NCBI Taxonomy" id="1218801"/>
    <lineage>
        <taxon>Bacteria</taxon>
        <taxon>Pseudomonadati</taxon>
        <taxon>Bacteroidota</taxon>
        <taxon>Flavobacteriia</taxon>
        <taxon>Flavobacteriales</taxon>
        <taxon>Flavobacteriaceae</taxon>
        <taxon>Kordia</taxon>
    </lineage>
</organism>
<feature type="region of interest" description="Disordered" evidence="1">
    <location>
        <begin position="98"/>
        <end position="126"/>
    </location>
</feature>
<dbReference type="RefSeq" id="WP_160131422.1">
    <property type="nucleotide sequence ID" value="NZ_CP019288.1"/>
</dbReference>
<dbReference type="KEGG" id="kan:IMCC3317_42990"/>
<dbReference type="OrthoDB" id="1449578at2"/>
<evidence type="ECO:0000256" key="1">
    <source>
        <dbReference type="SAM" id="MobiDB-lite"/>
    </source>
</evidence>